<evidence type="ECO:0000256" key="1">
    <source>
        <dbReference type="SAM" id="MobiDB-lite"/>
    </source>
</evidence>
<accession>A0A084AG65</accession>
<sequence>MTSAFKENCPFPKAQDPAIGPNLPSPRSIASIQLVDSSPRRSNEPHLHDHLHSPPRYSLYSSNGDAKSSSIFTSAGHQENQPCRSETLDHSQINSVVCISQAEYEGLTRTAIRYGNLCQNLISGGVDNATIELLSSQTSTTTPAPSLLSHALGSDVTCNGLGAAFSGTSAILPGVPSPAQHHRTSSVDECSGDSEDESHESFPSDGSYCRAISPSRRRSHTRSVNGDSTTQMPLKHGFERDAMRSLSLSNLRDGTTHADITAVVRGGQILDVYIRWKDRAASVSFIHAADAHAFFNYARRTDVYVKNKRVDVKWDDRQYILSPHLAYKIRQGASRNLVIRDCDSNITEQGVRDDLEHIHNLIAISIKFVRGDCFISTNSVHIATLARTCMMSRLKYKKAHIEWGFDECAKPLDEVPFFTNRSATPVVPQKNPLSATNRFELLHVEG</sequence>
<proteinExistence type="predicted"/>
<dbReference type="HOGENOM" id="CLU_043434_0_0_1"/>
<dbReference type="InterPro" id="IPR035979">
    <property type="entry name" value="RBD_domain_sf"/>
</dbReference>
<dbReference type="EMBL" id="KL648743">
    <property type="protein sequence ID" value="KEY64294.1"/>
    <property type="molecule type" value="Genomic_DNA"/>
</dbReference>
<evidence type="ECO:0008006" key="4">
    <source>
        <dbReference type="Google" id="ProtNLM"/>
    </source>
</evidence>
<dbReference type="CDD" id="cd12261">
    <property type="entry name" value="RRM1_3_MRN1"/>
    <property type="match status" value="1"/>
</dbReference>
<feature type="compositionally biased region" description="Polar residues" evidence="1">
    <location>
        <begin position="222"/>
        <end position="232"/>
    </location>
</feature>
<feature type="region of interest" description="Disordered" evidence="1">
    <location>
        <begin position="1"/>
        <end position="63"/>
    </location>
</feature>
<feature type="region of interest" description="Disordered" evidence="1">
    <location>
        <begin position="174"/>
        <end position="233"/>
    </location>
</feature>
<dbReference type="GO" id="GO:0003676">
    <property type="term" value="F:nucleic acid binding"/>
    <property type="evidence" value="ECO:0007669"/>
    <property type="project" value="InterPro"/>
</dbReference>
<evidence type="ECO:0000313" key="2">
    <source>
        <dbReference type="EMBL" id="KEY64294.1"/>
    </source>
</evidence>
<keyword evidence="3" id="KW-1185">Reference proteome</keyword>
<evidence type="ECO:0000313" key="3">
    <source>
        <dbReference type="Proteomes" id="UP000028045"/>
    </source>
</evidence>
<dbReference type="Gene3D" id="3.30.70.330">
    <property type="match status" value="1"/>
</dbReference>
<gene>
    <name evidence="2" type="ORF">S7711_06340</name>
</gene>
<feature type="compositionally biased region" description="Basic and acidic residues" evidence="1">
    <location>
        <begin position="38"/>
        <end position="52"/>
    </location>
</feature>
<dbReference type="AlphaFoldDB" id="A0A084AG65"/>
<reference evidence="2 3" key="1">
    <citation type="journal article" date="2014" name="BMC Genomics">
        <title>Comparative genome sequencing reveals chemotype-specific gene clusters in the toxigenic black mold Stachybotrys.</title>
        <authorList>
            <person name="Semeiks J."/>
            <person name="Borek D."/>
            <person name="Otwinowski Z."/>
            <person name="Grishin N.V."/>
        </authorList>
    </citation>
    <scope>NUCLEOTIDE SEQUENCE [LARGE SCALE GENOMIC DNA]</scope>
    <source>
        <strain evidence="3">CBS 109288 / IBT 7711</strain>
    </source>
</reference>
<dbReference type="SUPFAM" id="SSF54928">
    <property type="entry name" value="RNA-binding domain, RBD"/>
    <property type="match status" value="1"/>
</dbReference>
<organism evidence="2 3">
    <name type="scientific">Stachybotrys chartarum (strain CBS 109288 / IBT 7711)</name>
    <name type="common">Toxic black mold</name>
    <name type="synonym">Stilbospora chartarum</name>
    <dbReference type="NCBI Taxonomy" id="1280523"/>
    <lineage>
        <taxon>Eukaryota</taxon>
        <taxon>Fungi</taxon>
        <taxon>Dikarya</taxon>
        <taxon>Ascomycota</taxon>
        <taxon>Pezizomycotina</taxon>
        <taxon>Sordariomycetes</taxon>
        <taxon>Hypocreomycetidae</taxon>
        <taxon>Hypocreales</taxon>
        <taxon>Stachybotryaceae</taxon>
        <taxon>Stachybotrys</taxon>
    </lineage>
</organism>
<dbReference type="Proteomes" id="UP000028045">
    <property type="component" value="Unassembled WGS sequence"/>
</dbReference>
<dbReference type="InterPro" id="IPR012677">
    <property type="entry name" value="Nucleotide-bd_a/b_plait_sf"/>
</dbReference>
<name>A0A084AG65_STACB</name>
<dbReference type="OrthoDB" id="2935572at2759"/>
<protein>
    <recommendedName>
        <fullName evidence="4">RRM domain-containing protein</fullName>
    </recommendedName>
</protein>